<name>A0ABR1HSZ2_9HYPO</name>
<keyword evidence="2" id="KW-1185">Reference proteome</keyword>
<evidence type="ECO:0000313" key="1">
    <source>
        <dbReference type="EMBL" id="KAK7424087.1"/>
    </source>
</evidence>
<comment type="caution">
    <text evidence="1">The sequence shown here is derived from an EMBL/GenBank/DDBJ whole genome shotgun (WGS) entry which is preliminary data.</text>
</comment>
<sequence length="290" mass="32865">MPFSTIMASPGASHLQVRDLDVLDDEHTVTFRRALRRILATPLAEFTYAQILDGLPTEQSLEDSYVYMESHPVYKLGHKDLCEGFLEKARGFRASFDPSSLRFKQSCPEQYPRGLADVAGYWAEGKIFGGVVVFDRGKTEQECNSMWIYGSDMFDPKTLYPPTEQQFDALVDFLLAGPDKAACPLPIHGTPFNRPRWDPDDALARFHIFRDKWERKIPAAPPRHGCVRNSKDWPELDDRNLVQIQLTNKQWGGPVDEEALAAAEERLLLATPSSPCWNPYIMGAEQTETD</sequence>
<evidence type="ECO:0000313" key="2">
    <source>
        <dbReference type="Proteomes" id="UP001498476"/>
    </source>
</evidence>
<gene>
    <name evidence="1" type="ORF">QQX98_000697</name>
</gene>
<reference evidence="1 2" key="1">
    <citation type="journal article" date="2025" name="Microbiol. Resour. Announc.">
        <title>Draft genome sequences for Neonectria magnoliae and Neonectria punicea, canker pathogens of Liriodendron tulipifera and Acer saccharum in West Virginia.</title>
        <authorList>
            <person name="Petronek H.M."/>
            <person name="Kasson M.T."/>
            <person name="Metheny A.M."/>
            <person name="Stauder C.M."/>
            <person name="Lovett B."/>
            <person name="Lynch S.C."/>
            <person name="Garnas J.R."/>
            <person name="Kasson L.R."/>
            <person name="Stajich J.E."/>
        </authorList>
    </citation>
    <scope>NUCLEOTIDE SEQUENCE [LARGE SCALE GENOMIC DNA]</scope>
    <source>
        <strain evidence="1 2">NRRL 64653</strain>
    </source>
</reference>
<accession>A0ABR1HSZ2</accession>
<protein>
    <submittedName>
        <fullName evidence="1">Uncharacterized protein</fullName>
    </submittedName>
</protein>
<proteinExistence type="predicted"/>
<dbReference type="Proteomes" id="UP001498476">
    <property type="component" value="Unassembled WGS sequence"/>
</dbReference>
<organism evidence="1 2">
    <name type="scientific">Neonectria punicea</name>
    <dbReference type="NCBI Taxonomy" id="979145"/>
    <lineage>
        <taxon>Eukaryota</taxon>
        <taxon>Fungi</taxon>
        <taxon>Dikarya</taxon>
        <taxon>Ascomycota</taxon>
        <taxon>Pezizomycotina</taxon>
        <taxon>Sordariomycetes</taxon>
        <taxon>Hypocreomycetidae</taxon>
        <taxon>Hypocreales</taxon>
        <taxon>Nectriaceae</taxon>
        <taxon>Neonectria</taxon>
    </lineage>
</organism>
<dbReference type="EMBL" id="JAZAVJ010000006">
    <property type="protein sequence ID" value="KAK7424087.1"/>
    <property type="molecule type" value="Genomic_DNA"/>
</dbReference>